<evidence type="ECO:0000313" key="4">
    <source>
        <dbReference type="EMBL" id="QEL13439.1"/>
    </source>
</evidence>
<dbReference type="EMBL" id="CP042425">
    <property type="protein sequence ID" value="QEL13439.1"/>
    <property type="molecule type" value="Genomic_DNA"/>
</dbReference>
<dbReference type="Proteomes" id="UP000324974">
    <property type="component" value="Chromosome"/>
</dbReference>
<keyword evidence="2" id="KW-0812">Transmembrane</keyword>
<gene>
    <name evidence="4" type="ORF">PX52LOC_00296</name>
</gene>
<dbReference type="RefSeq" id="WP_149108414.1">
    <property type="nucleotide sequence ID" value="NZ_CP042425.1"/>
</dbReference>
<keyword evidence="3" id="KW-0732">Signal</keyword>
<protein>
    <submittedName>
        <fullName evidence="4">Uncharacterized protein</fullName>
    </submittedName>
</protein>
<sequence length="366" mass="40362">MRTRLLLALPFLAMTTAAFSADPELPFLAAARKREEATRAVEFVVKIKKTFPRGGMSREPRAGFQPPPVRPDEDKAIEFTTRVIYDGRRGRFESNGPLVEASYSAQNILVTENDQEQRLVMDQRPGGSDHLRGQITRPNVMVSGTAQLPAPSPILFSCRLSHVLSGQATVEPTGTKLSIDGAECEGYRLPGKVVVWADPKQEYVIRRVESLGAPSTEFAPPHDVREDIHYERHPVVGWWPAAWTLTNRHKSGRLAYTLTATATIGRVAEKFPDELFELTFPVGARVSSDLKPQTPDYIVGSEGQKLPVPIPIPSPKVEKVVPWNFYHRLGVGLMATGCVLAVLAVGRRVQLWRRNNGTAGSPSLAT</sequence>
<feature type="signal peptide" evidence="3">
    <location>
        <begin position="1"/>
        <end position="20"/>
    </location>
</feature>
<accession>A0A5C1A2V2</accession>
<reference evidence="5" key="1">
    <citation type="submission" date="2019-08" db="EMBL/GenBank/DDBJ databases">
        <title>Limnoglobus roseus gen. nov., sp. nov., a novel freshwater planctomycete with a giant genome from the family Gemmataceae.</title>
        <authorList>
            <person name="Kulichevskaya I.S."/>
            <person name="Naumoff D.G."/>
            <person name="Miroshnikov K."/>
            <person name="Ivanova A."/>
            <person name="Philippov D.A."/>
            <person name="Hakobyan A."/>
            <person name="Rijpstra I.C."/>
            <person name="Sinninghe Damste J.S."/>
            <person name="Liesack W."/>
            <person name="Dedysh S.N."/>
        </authorList>
    </citation>
    <scope>NUCLEOTIDE SEQUENCE [LARGE SCALE GENOMIC DNA]</scope>
    <source>
        <strain evidence="5">PX52</strain>
    </source>
</reference>
<evidence type="ECO:0000256" key="1">
    <source>
        <dbReference type="SAM" id="MobiDB-lite"/>
    </source>
</evidence>
<organism evidence="4 5">
    <name type="scientific">Limnoglobus roseus</name>
    <dbReference type="NCBI Taxonomy" id="2598579"/>
    <lineage>
        <taxon>Bacteria</taxon>
        <taxon>Pseudomonadati</taxon>
        <taxon>Planctomycetota</taxon>
        <taxon>Planctomycetia</taxon>
        <taxon>Gemmatales</taxon>
        <taxon>Gemmataceae</taxon>
        <taxon>Limnoglobus</taxon>
    </lineage>
</organism>
<keyword evidence="2" id="KW-1133">Transmembrane helix</keyword>
<name>A0A5C1A2V2_9BACT</name>
<evidence type="ECO:0000256" key="2">
    <source>
        <dbReference type="SAM" id="Phobius"/>
    </source>
</evidence>
<dbReference type="OrthoDB" id="301076at2"/>
<keyword evidence="5" id="KW-1185">Reference proteome</keyword>
<dbReference type="KEGG" id="lrs:PX52LOC_00296"/>
<dbReference type="AlphaFoldDB" id="A0A5C1A2V2"/>
<feature type="chain" id="PRO_5023071131" evidence="3">
    <location>
        <begin position="21"/>
        <end position="366"/>
    </location>
</feature>
<keyword evidence="2" id="KW-0472">Membrane</keyword>
<feature type="region of interest" description="Disordered" evidence="1">
    <location>
        <begin position="54"/>
        <end position="73"/>
    </location>
</feature>
<proteinExistence type="predicted"/>
<evidence type="ECO:0000256" key="3">
    <source>
        <dbReference type="SAM" id="SignalP"/>
    </source>
</evidence>
<evidence type="ECO:0000313" key="5">
    <source>
        <dbReference type="Proteomes" id="UP000324974"/>
    </source>
</evidence>
<feature type="transmembrane region" description="Helical" evidence="2">
    <location>
        <begin position="325"/>
        <end position="345"/>
    </location>
</feature>